<dbReference type="GO" id="GO:0016853">
    <property type="term" value="F:isomerase activity"/>
    <property type="evidence" value="ECO:0007669"/>
    <property type="project" value="UniProtKB-KW"/>
</dbReference>
<protein>
    <submittedName>
        <fullName evidence="2">Sugar phosphate isomerase</fullName>
    </submittedName>
</protein>
<dbReference type="AlphaFoldDB" id="A0A8J2YKQ5"/>
<keyword evidence="3" id="KW-1185">Reference proteome</keyword>
<dbReference type="Proteomes" id="UP000628775">
    <property type="component" value="Unassembled WGS sequence"/>
</dbReference>
<feature type="domain" description="Xylose isomerase-like TIM barrel" evidence="1">
    <location>
        <begin position="24"/>
        <end position="227"/>
    </location>
</feature>
<dbReference type="Pfam" id="PF01261">
    <property type="entry name" value="AP_endonuc_2"/>
    <property type="match status" value="1"/>
</dbReference>
<dbReference type="InterPro" id="IPR036237">
    <property type="entry name" value="Xyl_isomerase-like_sf"/>
</dbReference>
<dbReference type="PANTHER" id="PTHR12110:SF41">
    <property type="entry name" value="INOSOSE DEHYDRATASE"/>
    <property type="match status" value="1"/>
</dbReference>
<dbReference type="EMBL" id="BMIR01000016">
    <property type="protein sequence ID" value="GGE49278.1"/>
    <property type="molecule type" value="Genomic_DNA"/>
</dbReference>
<reference evidence="2" key="1">
    <citation type="journal article" date="2014" name="Int. J. Syst. Evol. Microbiol.">
        <title>Complete genome sequence of Corynebacterium casei LMG S-19264T (=DSM 44701T), isolated from a smear-ripened cheese.</title>
        <authorList>
            <consortium name="US DOE Joint Genome Institute (JGI-PGF)"/>
            <person name="Walter F."/>
            <person name="Albersmeier A."/>
            <person name="Kalinowski J."/>
            <person name="Ruckert C."/>
        </authorList>
    </citation>
    <scope>NUCLEOTIDE SEQUENCE</scope>
    <source>
        <strain evidence="2">CGMCC 1.15371</strain>
    </source>
</reference>
<dbReference type="InterPro" id="IPR013022">
    <property type="entry name" value="Xyl_isomerase-like_TIM-brl"/>
</dbReference>
<reference evidence="2" key="2">
    <citation type="submission" date="2020-09" db="EMBL/GenBank/DDBJ databases">
        <authorList>
            <person name="Sun Q."/>
            <person name="Zhou Y."/>
        </authorList>
    </citation>
    <scope>NUCLEOTIDE SEQUENCE</scope>
    <source>
        <strain evidence="2">CGMCC 1.15371</strain>
    </source>
</reference>
<proteinExistence type="predicted"/>
<evidence type="ECO:0000313" key="2">
    <source>
        <dbReference type="EMBL" id="GGE49278.1"/>
    </source>
</evidence>
<evidence type="ECO:0000259" key="1">
    <source>
        <dbReference type="Pfam" id="PF01261"/>
    </source>
</evidence>
<dbReference type="PANTHER" id="PTHR12110">
    <property type="entry name" value="HYDROXYPYRUVATE ISOMERASE"/>
    <property type="match status" value="1"/>
</dbReference>
<dbReference type="SUPFAM" id="SSF51658">
    <property type="entry name" value="Xylose isomerase-like"/>
    <property type="match status" value="1"/>
</dbReference>
<comment type="caution">
    <text evidence="2">The sequence shown here is derived from an EMBL/GenBank/DDBJ whole genome shotgun (WGS) entry which is preliminary data.</text>
</comment>
<dbReference type="Gene3D" id="3.20.20.150">
    <property type="entry name" value="Divalent-metal-dependent TIM barrel enzymes"/>
    <property type="match status" value="1"/>
</dbReference>
<dbReference type="InterPro" id="IPR050312">
    <property type="entry name" value="IolE/XylAMocC-like"/>
</dbReference>
<gene>
    <name evidence="2" type="ORF">GCM10011391_30120</name>
</gene>
<accession>A0A8J2YKQ5</accession>
<organism evidence="2 3">
    <name type="scientific">Pullulanibacillus camelliae</name>
    <dbReference type="NCBI Taxonomy" id="1707096"/>
    <lineage>
        <taxon>Bacteria</taxon>
        <taxon>Bacillati</taxon>
        <taxon>Bacillota</taxon>
        <taxon>Bacilli</taxon>
        <taxon>Bacillales</taxon>
        <taxon>Sporolactobacillaceae</taxon>
        <taxon>Pullulanibacillus</taxon>
    </lineage>
</organism>
<dbReference type="RefSeq" id="WP_188695984.1">
    <property type="nucleotide sequence ID" value="NZ_BMIR01000016.1"/>
</dbReference>
<evidence type="ECO:0000313" key="3">
    <source>
        <dbReference type="Proteomes" id="UP000628775"/>
    </source>
</evidence>
<name>A0A8J2YKQ5_9BACL</name>
<keyword evidence="2" id="KW-0413">Isomerase</keyword>
<sequence length="252" mass="28665">MQEKFAAQLFTLREELKRGIAPVFKELKQMGWAGVQISALPEGYDPDEVAAALKENQLGTAGMHISLQRMEEDLSGVLQEADLYNTKDIVCPFLPESLRTVKGYKEVRSRLNRIAEDAFGYRISYHNHNFELATTMDGKTALEYLLEPSEDNRVLAEVDLYWVKKGGGDPLAFIQPYKNRMPIIHLKDMTDDEEETFAEVGTGKIDFAPILRWCERSGVEWYAVEQDKCPGDPMQSLEISLKNLNQLALQMQ</sequence>